<name>A0A6A6SXV4_9PLEO</name>
<dbReference type="AlphaFoldDB" id="A0A6A6SXV4"/>
<feature type="compositionally biased region" description="Polar residues" evidence="1">
    <location>
        <begin position="443"/>
        <end position="456"/>
    </location>
</feature>
<proteinExistence type="predicted"/>
<accession>A0A6A6SXV4</accession>
<feature type="compositionally biased region" description="Polar residues" evidence="1">
    <location>
        <begin position="397"/>
        <end position="407"/>
    </location>
</feature>
<protein>
    <submittedName>
        <fullName evidence="2">Uncharacterized protein</fullName>
    </submittedName>
</protein>
<dbReference type="EMBL" id="MU004400">
    <property type="protein sequence ID" value="KAF2652506.1"/>
    <property type="molecule type" value="Genomic_DNA"/>
</dbReference>
<dbReference type="OrthoDB" id="3799282at2759"/>
<reference evidence="2" key="1">
    <citation type="journal article" date="2020" name="Stud. Mycol.">
        <title>101 Dothideomycetes genomes: a test case for predicting lifestyles and emergence of pathogens.</title>
        <authorList>
            <person name="Haridas S."/>
            <person name="Albert R."/>
            <person name="Binder M."/>
            <person name="Bloem J."/>
            <person name="Labutti K."/>
            <person name="Salamov A."/>
            <person name="Andreopoulos B."/>
            <person name="Baker S."/>
            <person name="Barry K."/>
            <person name="Bills G."/>
            <person name="Bluhm B."/>
            <person name="Cannon C."/>
            <person name="Castanera R."/>
            <person name="Culley D."/>
            <person name="Daum C."/>
            <person name="Ezra D."/>
            <person name="Gonzalez J."/>
            <person name="Henrissat B."/>
            <person name="Kuo A."/>
            <person name="Liang C."/>
            <person name="Lipzen A."/>
            <person name="Lutzoni F."/>
            <person name="Magnuson J."/>
            <person name="Mondo S."/>
            <person name="Nolan M."/>
            <person name="Ohm R."/>
            <person name="Pangilinan J."/>
            <person name="Park H.-J."/>
            <person name="Ramirez L."/>
            <person name="Alfaro M."/>
            <person name="Sun H."/>
            <person name="Tritt A."/>
            <person name="Yoshinaga Y."/>
            <person name="Zwiers L.-H."/>
            <person name="Turgeon B."/>
            <person name="Goodwin S."/>
            <person name="Spatafora J."/>
            <person name="Crous P."/>
            <person name="Grigoriev I."/>
        </authorList>
    </citation>
    <scope>NUCLEOTIDE SEQUENCE</scope>
    <source>
        <strain evidence="2">CBS 122681</strain>
    </source>
</reference>
<gene>
    <name evidence="2" type="ORF">K491DRAFT_46419</name>
</gene>
<evidence type="ECO:0000313" key="2">
    <source>
        <dbReference type="EMBL" id="KAF2652506.1"/>
    </source>
</evidence>
<evidence type="ECO:0000313" key="3">
    <source>
        <dbReference type="Proteomes" id="UP000799324"/>
    </source>
</evidence>
<organism evidence="2 3">
    <name type="scientific">Lophiostoma macrostomum CBS 122681</name>
    <dbReference type="NCBI Taxonomy" id="1314788"/>
    <lineage>
        <taxon>Eukaryota</taxon>
        <taxon>Fungi</taxon>
        <taxon>Dikarya</taxon>
        <taxon>Ascomycota</taxon>
        <taxon>Pezizomycotina</taxon>
        <taxon>Dothideomycetes</taxon>
        <taxon>Pleosporomycetidae</taxon>
        <taxon>Pleosporales</taxon>
        <taxon>Lophiostomataceae</taxon>
        <taxon>Lophiostoma</taxon>
    </lineage>
</organism>
<keyword evidence="3" id="KW-1185">Reference proteome</keyword>
<evidence type="ECO:0000256" key="1">
    <source>
        <dbReference type="SAM" id="MobiDB-lite"/>
    </source>
</evidence>
<dbReference type="Proteomes" id="UP000799324">
    <property type="component" value="Unassembled WGS sequence"/>
</dbReference>
<feature type="region of interest" description="Disordered" evidence="1">
    <location>
        <begin position="342"/>
        <end position="468"/>
    </location>
</feature>
<sequence>MPTVTATMTMTPSTTPSTTIPATMPPALSASDAEVFALCYALHVQAVIKAMTRAPTMTPDGRFLAAHHFQYTVARPDTVAPRHAEIATHATVLSSEWWTRMQDRSRDDLGWLTVFEDGANTLRLSALPDQKALSYPNAPVIVGAPDEDDAWQAFLAAGAREKRNWAMCSTLEPYEEDPVVLGCTLADNREHDFAQNAPLRNELLCMLFLLHRQLSHCPPDLELTPNTRFSVTIIAFTKDRIRVHEAYIPCRPTDSPPLPVPTIHIIKHLDINVDDFANDDASARDRCLDVLSYLCYPVENNVIMPNTMEVPEGVPAETTAGKADSVMDKDCAGGDVADLQMEDTDKSPKAHASPAVSGAETSTVERETRVARPAVQNLGADTADSAEKDCSIKGATGMTSPDISKSTADQENKPPADSDDENPTTRTDPPATKAHRIPMSHTMPRNSRAMNASLSRRSGRRVLAERKA</sequence>